<sequence length="206" mass="22377">MNSAFFLLLLIFFVSNPQLSSAAKSPDPVRDTNGKKVGAVARYYISPVYPITGGIELENLDDKPCPLDVVLADQVPGLPVSFYSVKSKKGVIRVSTDLNVELPTTIPSTICPNSTMWSIDISPSTGNYFVSTGGQRGSPGPNTIINWFKIEPFGSGSYKLVYCPTFCKTCKVICKDVGIVVQNGKRRLGLTDDPMKFVLKNALKGF</sequence>
<dbReference type="GO" id="GO:0004866">
    <property type="term" value="F:endopeptidase inhibitor activity"/>
    <property type="evidence" value="ECO:0007669"/>
    <property type="project" value="InterPro"/>
</dbReference>
<evidence type="ECO:0000313" key="3">
    <source>
        <dbReference type="EMBL" id="CAI9113357.1"/>
    </source>
</evidence>
<protein>
    <submittedName>
        <fullName evidence="3">OLC1v1013942C1</fullName>
    </submittedName>
</protein>
<dbReference type="SUPFAM" id="SSF50386">
    <property type="entry name" value="STI-like"/>
    <property type="match status" value="1"/>
</dbReference>
<evidence type="ECO:0000256" key="2">
    <source>
        <dbReference type="SAM" id="SignalP"/>
    </source>
</evidence>
<dbReference type="InterPro" id="IPR011065">
    <property type="entry name" value="Kunitz_inhibitor_STI-like_sf"/>
</dbReference>
<dbReference type="SMART" id="SM00452">
    <property type="entry name" value="STI"/>
    <property type="match status" value="1"/>
</dbReference>
<accession>A0AAV1E1M0</accession>
<feature type="signal peptide" evidence="2">
    <location>
        <begin position="1"/>
        <end position="22"/>
    </location>
</feature>
<keyword evidence="4" id="KW-1185">Reference proteome</keyword>
<dbReference type="PANTHER" id="PTHR33107:SF5">
    <property type="entry name" value="KUNITZ TRYPSIN INHIBITOR 5"/>
    <property type="match status" value="1"/>
</dbReference>
<dbReference type="PROSITE" id="PS00283">
    <property type="entry name" value="SOYBEAN_KUNITZ"/>
    <property type="match status" value="1"/>
</dbReference>
<dbReference type="InterPro" id="IPR002160">
    <property type="entry name" value="Prot_inh_Kunz-lg"/>
</dbReference>
<keyword evidence="2" id="KW-0732">Signal</keyword>
<evidence type="ECO:0000313" key="4">
    <source>
        <dbReference type="Proteomes" id="UP001161247"/>
    </source>
</evidence>
<dbReference type="CDD" id="cd23375">
    <property type="entry name" value="beta-trefoil_STI_VvMLP-like"/>
    <property type="match status" value="1"/>
</dbReference>
<dbReference type="Pfam" id="PF00197">
    <property type="entry name" value="Kunitz_legume"/>
    <property type="match status" value="1"/>
</dbReference>
<organism evidence="3 4">
    <name type="scientific">Oldenlandia corymbosa var. corymbosa</name>
    <dbReference type="NCBI Taxonomy" id="529605"/>
    <lineage>
        <taxon>Eukaryota</taxon>
        <taxon>Viridiplantae</taxon>
        <taxon>Streptophyta</taxon>
        <taxon>Embryophyta</taxon>
        <taxon>Tracheophyta</taxon>
        <taxon>Spermatophyta</taxon>
        <taxon>Magnoliopsida</taxon>
        <taxon>eudicotyledons</taxon>
        <taxon>Gunneridae</taxon>
        <taxon>Pentapetalae</taxon>
        <taxon>asterids</taxon>
        <taxon>lamiids</taxon>
        <taxon>Gentianales</taxon>
        <taxon>Rubiaceae</taxon>
        <taxon>Rubioideae</taxon>
        <taxon>Spermacoceae</taxon>
        <taxon>Hedyotis-Oldenlandia complex</taxon>
        <taxon>Oldenlandia</taxon>
    </lineage>
</organism>
<gene>
    <name evidence="3" type="ORF">OLC1_LOCUS20387</name>
</gene>
<comment type="similarity">
    <text evidence="1">Belongs to the protease inhibitor I3 (leguminous Kunitz-type inhibitor) family.</text>
</comment>
<evidence type="ECO:0000256" key="1">
    <source>
        <dbReference type="ARBA" id="ARBA00005440"/>
    </source>
</evidence>
<reference evidence="3" key="1">
    <citation type="submission" date="2023-03" db="EMBL/GenBank/DDBJ databases">
        <authorList>
            <person name="Julca I."/>
        </authorList>
    </citation>
    <scope>NUCLEOTIDE SEQUENCE</scope>
</reference>
<dbReference type="EMBL" id="OX459124">
    <property type="protein sequence ID" value="CAI9113357.1"/>
    <property type="molecule type" value="Genomic_DNA"/>
</dbReference>
<proteinExistence type="inferred from homology"/>
<dbReference type="PRINTS" id="PR00291">
    <property type="entry name" value="KUNITZINHBTR"/>
</dbReference>
<feature type="chain" id="PRO_5043920164" evidence="2">
    <location>
        <begin position="23"/>
        <end position="206"/>
    </location>
</feature>
<dbReference type="Gene3D" id="2.80.10.50">
    <property type="match status" value="1"/>
</dbReference>
<name>A0AAV1E1M0_OLDCO</name>
<dbReference type="Proteomes" id="UP001161247">
    <property type="component" value="Chromosome 7"/>
</dbReference>
<dbReference type="AlphaFoldDB" id="A0AAV1E1M0"/>
<dbReference type="PANTHER" id="PTHR33107">
    <property type="entry name" value="KUNITZ TRYPSIN INHIBITOR 2"/>
    <property type="match status" value="1"/>
</dbReference>